<gene>
    <name evidence="8" type="ORF">GH885_07770</name>
</gene>
<comment type="caution">
    <text evidence="8">The sequence shown here is derived from an EMBL/GenBank/DDBJ whole genome shotgun (WGS) entry which is preliminary data.</text>
</comment>
<dbReference type="Gene3D" id="2.60.40.1180">
    <property type="entry name" value="Golgi alpha-mannosidase II"/>
    <property type="match status" value="1"/>
</dbReference>
<evidence type="ECO:0000256" key="5">
    <source>
        <dbReference type="SAM" id="Phobius"/>
    </source>
</evidence>
<dbReference type="GO" id="GO:0016020">
    <property type="term" value="C:membrane"/>
    <property type="evidence" value="ECO:0007669"/>
    <property type="project" value="GOC"/>
</dbReference>
<evidence type="ECO:0000313" key="8">
    <source>
        <dbReference type="EMBL" id="MRI66244.1"/>
    </source>
</evidence>
<keyword evidence="3 4" id="KW-0378">Hydrolase</keyword>
<feature type="domain" description="Glycosyl hydrolase family 30 TIM-barrel" evidence="6">
    <location>
        <begin position="79"/>
        <end position="420"/>
    </location>
</feature>
<accession>A0A6N7QXE4</accession>
<dbReference type="InterPro" id="IPR013780">
    <property type="entry name" value="Glyco_hydro_b"/>
</dbReference>
<keyword evidence="2" id="KW-0732">Signal</keyword>
<evidence type="ECO:0000256" key="4">
    <source>
        <dbReference type="RuleBase" id="RU361188"/>
    </source>
</evidence>
<keyword evidence="5" id="KW-0472">Membrane</keyword>
<dbReference type="Pfam" id="PF17189">
    <property type="entry name" value="Glyco_hydro_30C"/>
    <property type="match status" value="1"/>
</dbReference>
<proteinExistence type="inferred from homology"/>
<dbReference type="Proteomes" id="UP000435187">
    <property type="component" value="Unassembled WGS sequence"/>
</dbReference>
<dbReference type="InterPro" id="IPR017853">
    <property type="entry name" value="GH"/>
</dbReference>
<dbReference type="InterPro" id="IPR033453">
    <property type="entry name" value="Glyco_hydro_30_TIM-barrel"/>
</dbReference>
<keyword evidence="4" id="KW-0326">Glycosidase</keyword>
<evidence type="ECO:0000313" key="9">
    <source>
        <dbReference type="Proteomes" id="UP000435187"/>
    </source>
</evidence>
<dbReference type="InterPro" id="IPR033452">
    <property type="entry name" value="GH30_C"/>
</dbReference>
<name>A0A6N7QXE4_9BACI</name>
<keyword evidence="5" id="KW-0812">Transmembrane</keyword>
<comment type="similarity">
    <text evidence="1 4">Belongs to the glycosyl hydrolase 30 family.</text>
</comment>
<organism evidence="8 9">
    <name type="scientific">Gracilibacillus thailandensis</name>
    <dbReference type="NCBI Taxonomy" id="563735"/>
    <lineage>
        <taxon>Bacteria</taxon>
        <taxon>Bacillati</taxon>
        <taxon>Bacillota</taxon>
        <taxon>Bacilli</taxon>
        <taxon>Bacillales</taxon>
        <taxon>Bacillaceae</taxon>
        <taxon>Gracilibacillus</taxon>
    </lineage>
</organism>
<evidence type="ECO:0000256" key="1">
    <source>
        <dbReference type="ARBA" id="ARBA00005382"/>
    </source>
</evidence>
<dbReference type="GO" id="GO:0004348">
    <property type="term" value="F:glucosylceramidase activity"/>
    <property type="evidence" value="ECO:0007669"/>
    <property type="project" value="InterPro"/>
</dbReference>
<evidence type="ECO:0000256" key="3">
    <source>
        <dbReference type="ARBA" id="ARBA00022801"/>
    </source>
</evidence>
<dbReference type="InterPro" id="IPR001139">
    <property type="entry name" value="Glyco_hydro_30"/>
</dbReference>
<reference evidence="8 9" key="1">
    <citation type="submission" date="2019-10" db="EMBL/GenBank/DDBJ databases">
        <title>Gracilibacillus salitolerans sp. nov., a moderate halophile isolated from a saline soil in northwest China.</title>
        <authorList>
            <person name="Gan L."/>
        </authorList>
    </citation>
    <scope>NUCLEOTIDE SEQUENCE [LARGE SCALE GENOMIC DNA]</scope>
    <source>
        <strain evidence="8 9">TP2-8</strain>
    </source>
</reference>
<dbReference type="SUPFAM" id="SSF51445">
    <property type="entry name" value="(Trans)glycosidases"/>
    <property type="match status" value="1"/>
</dbReference>
<dbReference type="GO" id="GO:0006680">
    <property type="term" value="P:glucosylceramide catabolic process"/>
    <property type="evidence" value="ECO:0007669"/>
    <property type="project" value="TreeGrafter"/>
</dbReference>
<dbReference type="Pfam" id="PF02055">
    <property type="entry name" value="Glyco_hydro_30"/>
    <property type="match status" value="1"/>
</dbReference>
<protein>
    <submittedName>
        <fullName evidence="8">Beta-1,6-glucanase</fullName>
    </submittedName>
</protein>
<dbReference type="EMBL" id="WJEE01000013">
    <property type="protein sequence ID" value="MRI66244.1"/>
    <property type="molecule type" value="Genomic_DNA"/>
</dbReference>
<evidence type="ECO:0000259" key="6">
    <source>
        <dbReference type="Pfam" id="PF02055"/>
    </source>
</evidence>
<keyword evidence="5" id="KW-1133">Transmembrane helix</keyword>
<dbReference type="PRINTS" id="PR00843">
    <property type="entry name" value="GLHYDRLASE30"/>
</dbReference>
<sequence>MIIIYNKKGYFILLVGICITIILLVLPTTDKEEKVNLWLTTANQQNLLTEQEPIIFDDIKATDDPVIQVDPNVEFQTMAGFGAAVTGSSAYLINHQLNSEKKDVLLQDLFSSNGIHMSYIRHTIGASDFSVDHEGNPASYTYNDIDTGTDYYLDHFSIEKDKDVIRLIQDIRSLNKEIGILGTPWTAPAWMKYNNQQLNGSYLNYQEQRVYETYADYFVKYIKAYADKDIPIDAITIQNEPEHTSESYPTMSMSAKEQTMFIKNYLGPAFSQNQIPTKVLAYDHNWENGIDYAKTVFNDEETSKYTSGIAFHCYEGQPETMTKVHEQFPGKDIYLTECSGGDWSPDFGNNLSWYMSNLIIGGPRNWARAVLLWNIALDNNGGPTNGGCTDCRGVVTIDRETGEVTKNSEYYALGHASKFVELGAVRISTSHYKGRIETVGYKNPDDSIVLISANTSADSQSFQVNFQGKSFTYTLEPNSTVTFKW</sequence>
<dbReference type="PANTHER" id="PTHR11069:SF23">
    <property type="entry name" value="LYSOSOMAL ACID GLUCOSYLCERAMIDASE"/>
    <property type="match status" value="1"/>
</dbReference>
<evidence type="ECO:0000256" key="2">
    <source>
        <dbReference type="ARBA" id="ARBA00022729"/>
    </source>
</evidence>
<feature type="domain" description="Glycosyl hydrolase family 30 beta sandwich" evidence="7">
    <location>
        <begin position="423"/>
        <end position="483"/>
    </location>
</feature>
<dbReference type="AlphaFoldDB" id="A0A6N7QXE4"/>
<feature type="transmembrane region" description="Helical" evidence="5">
    <location>
        <begin position="9"/>
        <end position="26"/>
    </location>
</feature>
<evidence type="ECO:0000259" key="7">
    <source>
        <dbReference type="Pfam" id="PF17189"/>
    </source>
</evidence>
<dbReference type="PANTHER" id="PTHR11069">
    <property type="entry name" value="GLUCOSYLCERAMIDASE"/>
    <property type="match status" value="1"/>
</dbReference>
<keyword evidence="9" id="KW-1185">Reference proteome</keyword>
<dbReference type="Gene3D" id="3.20.20.80">
    <property type="entry name" value="Glycosidases"/>
    <property type="match status" value="1"/>
</dbReference>